<accession>B4RG12</accession>
<dbReference type="InterPro" id="IPR052755">
    <property type="entry name" value="Lysozyme_Inhibitor_LprI"/>
</dbReference>
<proteinExistence type="predicted"/>
<protein>
    <recommendedName>
        <fullName evidence="2">J domain-containing protein</fullName>
    </recommendedName>
</protein>
<dbReference type="STRING" id="450851.PHZ_c2416"/>
<dbReference type="Pfam" id="PF00226">
    <property type="entry name" value="DnaJ"/>
    <property type="match status" value="1"/>
</dbReference>
<dbReference type="EMBL" id="CP000747">
    <property type="protein sequence ID" value="ACG78825.1"/>
    <property type="molecule type" value="Genomic_DNA"/>
</dbReference>
<dbReference type="AlphaFoldDB" id="B4RG12"/>
<dbReference type="InterPro" id="IPR036869">
    <property type="entry name" value="J_dom_sf"/>
</dbReference>
<evidence type="ECO:0000313" key="3">
    <source>
        <dbReference type="EMBL" id="ACG78825.1"/>
    </source>
</evidence>
<feature type="region of interest" description="Disordered" evidence="1">
    <location>
        <begin position="1"/>
        <end position="78"/>
    </location>
</feature>
<sequence length="251" mass="26102">MKRHHPDVRGGAGEARAKEINEAYRVLRDPDERARYDRTNGSGRSSAASGRARPSSPEPPARPARAARPPVPTPAPAPPLPLKGKLSLAGWASIGLASVILVGAMGSLLGAAETTAPGPAADVAPADAAAEEDVSTSGPAAAPASQMPEDEASSEVADAPGAQPSFDCGRADTDVLRMICMIPDLANADVRLASAYQTALSTADDPSRLRDEQRAWLERRDAAPADPRVLLSLYQARMAELTGPSSDEPIF</sequence>
<dbReference type="InterPro" id="IPR001623">
    <property type="entry name" value="DnaJ_domain"/>
</dbReference>
<dbReference type="PANTHER" id="PTHR37549:SF1">
    <property type="entry name" value="LIPOPROTEIN LPRI"/>
    <property type="match status" value="1"/>
</dbReference>
<dbReference type="KEGG" id="pzu:PHZ_c2416"/>
<name>B4RG12_PHEZH</name>
<feature type="region of interest" description="Disordered" evidence="1">
    <location>
        <begin position="115"/>
        <end position="166"/>
    </location>
</feature>
<dbReference type="eggNOG" id="COG0484">
    <property type="taxonomic scope" value="Bacteria"/>
</dbReference>
<gene>
    <name evidence="3" type="ordered locus">PHZ_c2416</name>
</gene>
<dbReference type="SUPFAM" id="SSF46565">
    <property type="entry name" value="Chaperone J-domain"/>
    <property type="match status" value="1"/>
</dbReference>
<feature type="compositionally biased region" description="Pro residues" evidence="1">
    <location>
        <begin position="69"/>
        <end position="78"/>
    </location>
</feature>
<dbReference type="PANTHER" id="PTHR37549">
    <property type="entry name" value="LIPOPROTEIN LPRI"/>
    <property type="match status" value="1"/>
</dbReference>
<evidence type="ECO:0000313" key="4">
    <source>
        <dbReference type="Proteomes" id="UP000001868"/>
    </source>
</evidence>
<evidence type="ECO:0000259" key="2">
    <source>
        <dbReference type="PROSITE" id="PS50076"/>
    </source>
</evidence>
<feature type="domain" description="J" evidence="2">
    <location>
        <begin position="1"/>
        <end position="40"/>
    </location>
</feature>
<feature type="compositionally biased region" description="Low complexity" evidence="1">
    <location>
        <begin position="115"/>
        <end position="128"/>
    </location>
</feature>
<dbReference type="Gene3D" id="1.20.1270.180">
    <property type="match status" value="1"/>
</dbReference>
<keyword evidence="4" id="KW-1185">Reference proteome</keyword>
<dbReference type="Gene3D" id="1.10.287.110">
    <property type="entry name" value="DnaJ domain"/>
    <property type="match status" value="1"/>
</dbReference>
<dbReference type="Proteomes" id="UP000001868">
    <property type="component" value="Chromosome"/>
</dbReference>
<evidence type="ECO:0000256" key="1">
    <source>
        <dbReference type="SAM" id="MobiDB-lite"/>
    </source>
</evidence>
<dbReference type="eggNOG" id="COG4461">
    <property type="taxonomic scope" value="Bacteria"/>
</dbReference>
<dbReference type="CDD" id="cd06257">
    <property type="entry name" value="DnaJ"/>
    <property type="match status" value="1"/>
</dbReference>
<dbReference type="GO" id="GO:0005576">
    <property type="term" value="C:extracellular region"/>
    <property type="evidence" value="ECO:0007669"/>
    <property type="project" value="TreeGrafter"/>
</dbReference>
<feature type="compositionally biased region" description="Basic and acidic residues" evidence="1">
    <location>
        <begin position="15"/>
        <end position="38"/>
    </location>
</feature>
<feature type="compositionally biased region" description="Low complexity" evidence="1">
    <location>
        <begin position="41"/>
        <end position="55"/>
    </location>
</feature>
<reference evidence="3 4" key="1">
    <citation type="journal article" date="2008" name="BMC Genomics">
        <title>Complete genome of Phenylobacterium zucineum - a novel facultative intracellular bacterium isolated from human erythroleukemia cell line K562.</title>
        <authorList>
            <person name="Luo Y."/>
            <person name="Xu X."/>
            <person name="Ding Z."/>
            <person name="Liu Z."/>
            <person name="Zhang B."/>
            <person name="Yan Z."/>
            <person name="Sun J."/>
            <person name="Hu S."/>
            <person name="Hu X."/>
        </authorList>
    </citation>
    <scope>NUCLEOTIDE SEQUENCE [LARGE SCALE GENOMIC DNA]</scope>
    <source>
        <strain evidence="3 4">HLK1</strain>
    </source>
</reference>
<dbReference type="Pfam" id="PF07007">
    <property type="entry name" value="LprI"/>
    <property type="match status" value="1"/>
</dbReference>
<dbReference type="HOGENOM" id="CLU_1106341_0_0_5"/>
<organism evidence="3 4">
    <name type="scientific">Phenylobacterium zucineum (strain HLK1)</name>
    <dbReference type="NCBI Taxonomy" id="450851"/>
    <lineage>
        <taxon>Bacteria</taxon>
        <taxon>Pseudomonadati</taxon>
        <taxon>Pseudomonadota</taxon>
        <taxon>Alphaproteobacteria</taxon>
        <taxon>Caulobacterales</taxon>
        <taxon>Caulobacteraceae</taxon>
        <taxon>Phenylobacterium</taxon>
    </lineage>
</organism>
<dbReference type="PROSITE" id="PS50076">
    <property type="entry name" value="DNAJ_2"/>
    <property type="match status" value="1"/>
</dbReference>
<dbReference type="InterPro" id="IPR009739">
    <property type="entry name" value="LprI-like_N"/>
</dbReference>